<comment type="caution">
    <text evidence="2">The sequence shown here is derived from an EMBL/GenBank/DDBJ whole genome shotgun (WGS) entry which is preliminary data.</text>
</comment>
<dbReference type="EMBL" id="PJRP01000001">
    <property type="protein sequence ID" value="PLQ02093.1"/>
    <property type="molecule type" value="Genomic_DNA"/>
</dbReference>
<name>A0A2N5CIQ5_9BURK</name>
<dbReference type="RefSeq" id="WP_101679886.1">
    <property type="nucleotide sequence ID" value="NZ_PJRP01000001.1"/>
</dbReference>
<reference evidence="2 3" key="1">
    <citation type="submission" date="2017-12" db="EMBL/GenBank/DDBJ databases">
        <title>Genome sequence of the active heterotrophic nitrifier-denitrifier, Cupriavidus pauculus UM1.</title>
        <authorList>
            <person name="Putonti C."/>
            <person name="Castignetti D."/>
        </authorList>
    </citation>
    <scope>NUCLEOTIDE SEQUENCE [LARGE SCALE GENOMIC DNA]</scope>
    <source>
        <strain evidence="2 3">UM1</strain>
    </source>
</reference>
<sequence>MPAARRPDPFIEHLLELMAPLAASIGPVTAKRMFGGHGLFYDGLMFALVSGGQCYLKADDATLPRFATEGSEPFRYQSARREVTMRHYLSLPAACLESPAAMTPWARLAVEAALRLGNAK</sequence>
<dbReference type="InterPro" id="IPR007076">
    <property type="entry name" value="TfoX_N"/>
</dbReference>
<dbReference type="PANTHER" id="PTHR36121:SF1">
    <property type="entry name" value="PROTEIN SXY"/>
    <property type="match status" value="1"/>
</dbReference>
<gene>
    <name evidence="2" type="ORF">CYJ10_01955</name>
</gene>
<evidence type="ECO:0000313" key="2">
    <source>
        <dbReference type="EMBL" id="PLQ02093.1"/>
    </source>
</evidence>
<accession>A0A2N5CIQ5</accession>
<dbReference type="PANTHER" id="PTHR36121">
    <property type="entry name" value="PROTEIN SXY"/>
    <property type="match status" value="1"/>
</dbReference>
<evidence type="ECO:0000313" key="3">
    <source>
        <dbReference type="Proteomes" id="UP000234341"/>
    </source>
</evidence>
<dbReference type="Pfam" id="PF04993">
    <property type="entry name" value="TfoX_N"/>
    <property type="match status" value="1"/>
</dbReference>
<evidence type="ECO:0000259" key="1">
    <source>
        <dbReference type="Pfam" id="PF04993"/>
    </source>
</evidence>
<organism evidence="2 3">
    <name type="scientific">Cupriavidus pauculus</name>
    <dbReference type="NCBI Taxonomy" id="82633"/>
    <lineage>
        <taxon>Bacteria</taxon>
        <taxon>Pseudomonadati</taxon>
        <taxon>Pseudomonadota</taxon>
        <taxon>Betaproteobacteria</taxon>
        <taxon>Burkholderiales</taxon>
        <taxon>Burkholderiaceae</taxon>
        <taxon>Cupriavidus</taxon>
    </lineage>
</organism>
<dbReference type="Gene3D" id="3.30.1460.30">
    <property type="entry name" value="YgaC/TfoX-N like chaperone"/>
    <property type="match status" value="1"/>
</dbReference>
<protein>
    <submittedName>
        <fullName evidence="2">Competence protein</fullName>
    </submittedName>
</protein>
<feature type="domain" description="TfoX N-terminal" evidence="1">
    <location>
        <begin position="23"/>
        <end position="113"/>
    </location>
</feature>
<dbReference type="STRING" id="82633.GCA_000974605_04192"/>
<dbReference type="AlphaFoldDB" id="A0A2N5CIQ5"/>
<dbReference type="SUPFAM" id="SSF159894">
    <property type="entry name" value="YgaC/TfoX-N like"/>
    <property type="match status" value="1"/>
</dbReference>
<dbReference type="InterPro" id="IPR047525">
    <property type="entry name" value="TfoX-like"/>
</dbReference>
<dbReference type="Proteomes" id="UP000234341">
    <property type="component" value="Unassembled WGS sequence"/>
</dbReference>
<dbReference type="OrthoDB" id="8687154at2"/>
<proteinExistence type="predicted"/>